<evidence type="ECO:0000256" key="2">
    <source>
        <dbReference type="ARBA" id="ARBA00022475"/>
    </source>
</evidence>
<dbReference type="EMBL" id="QUMS01000005">
    <property type="protein sequence ID" value="REG05531.1"/>
    <property type="molecule type" value="Genomic_DNA"/>
</dbReference>
<dbReference type="GO" id="GO:0006824">
    <property type="term" value="P:cobalt ion transport"/>
    <property type="evidence" value="ECO:0007669"/>
    <property type="project" value="InterPro"/>
</dbReference>
<dbReference type="Pfam" id="PF02361">
    <property type="entry name" value="CbiQ"/>
    <property type="match status" value="1"/>
</dbReference>
<name>A0A347ZWV7_9CHLR</name>
<comment type="subcellular location">
    <subcellularLocation>
        <location evidence="1">Cell membrane</location>
        <topology evidence="1">Multi-pass membrane protein</topology>
    </subcellularLocation>
</comment>
<dbReference type="OrthoDB" id="8585740at2"/>
<evidence type="ECO:0000313" key="8">
    <source>
        <dbReference type="Proteomes" id="UP000256388"/>
    </source>
</evidence>
<protein>
    <submittedName>
        <fullName evidence="7">Cobalt/nickel transport system permease protein</fullName>
    </submittedName>
</protein>
<evidence type="ECO:0000313" key="7">
    <source>
        <dbReference type="EMBL" id="REG05531.1"/>
    </source>
</evidence>
<dbReference type="NCBIfam" id="TIGR02454">
    <property type="entry name" value="ECF_T_CbiQ"/>
    <property type="match status" value="1"/>
</dbReference>
<evidence type="ECO:0000256" key="3">
    <source>
        <dbReference type="ARBA" id="ARBA00022692"/>
    </source>
</evidence>
<feature type="transmembrane region" description="Helical" evidence="6">
    <location>
        <begin position="250"/>
        <end position="271"/>
    </location>
</feature>
<evidence type="ECO:0000256" key="5">
    <source>
        <dbReference type="ARBA" id="ARBA00023136"/>
    </source>
</evidence>
<evidence type="ECO:0000256" key="1">
    <source>
        <dbReference type="ARBA" id="ARBA00004651"/>
    </source>
</evidence>
<dbReference type="InterPro" id="IPR003339">
    <property type="entry name" value="ABC/ECF_trnsptr_transmembrane"/>
</dbReference>
<dbReference type="RefSeq" id="WP_116226189.1">
    <property type="nucleotide sequence ID" value="NZ_AP018437.1"/>
</dbReference>
<evidence type="ECO:0000256" key="6">
    <source>
        <dbReference type="SAM" id="Phobius"/>
    </source>
</evidence>
<organism evidence="7 8">
    <name type="scientific">Pelolinea submarina</name>
    <dbReference type="NCBI Taxonomy" id="913107"/>
    <lineage>
        <taxon>Bacteria</taxon>
        <taxon>Bacillati</taxon>
        <taxon>Chloroflexota</taxon>
        <taxon>Anaerolineae</taxon>
        <taxon>Anaerolineales</taxon>
        <taxon>Anaerolineaceae</taxon>
        <taxon>Pelolinea</taxon>
    </lineage>
</organism>
<keyword evidence="3 6" id="KW-0812">Transmembrane</keyword>
<dbReference type="PANTHER" id="PTHR34857">
    <property type="entry name" value="SLL0384 PROTEIN"/>
    <property type="match status" value="1"/>
</dbReference>
<keyword evidence="2" id="KW-1003">Cell membrane</keyword>
<dbReference type="InterPro" id="IPR012809">
    <property type="entry name" value="ECF_CbiQ"/>
</dbReference>
<dbReference type="InterPro" id="IPR051611">
    <property type="entry name" value="ECF_transporter_component"/>
</dbReference>
<keyword evidence="5 6" id="KW-0472">Membrane</keyword>
<comment type="caution">
    <text evidence="7">The sequence shown here is derived from an EMBL/GenBank/DDBJ whole genome shotgun (WGS) entry which is preliminary data.</text>
</comment>
<feature type="transmembrane region" description="Helical" evidence="6">
    <location>
        <begin position="73"/>
        <end position="96"/>
    </location>
</feature>
<sequence>MPVDIEQRASYEYGDSLLHLCDARIKITLLMVYLITTALLPVGAWAVYLLMGGVLLIVAVLSEIPASLLLKRALLLEVPILLVLIPQIFLKTGNFIEINPWSGFAFSLSLTRLERVASLLVRSWLSLQFAVIIMSATRFEDVLAGLRACGLPRMLTAIFGLMWRYLYVLLDEMHNLTQARRARSSTLQGSFKQAGGSVWWRAQVTGGMAGMLMLRSLDRSQRIYQAMQARGYDGEIRSEAAAIPLTKAQYFSIAAFILAGLLMVLLANGMAA</sequence>
<proteinExistence type="predicted"/>
<dbReference type="GO" id="GO:0043190">
    <property type="term" value="C:ATP-binding cassette (ABC) transporter complex"/>
    <property type="evidence" value="ECO:0007669"/>
    <property type="project" value="InterPro"/>
</dbReference>
<dbReference type="CDD" id="cd16914">
    <property type="entry name" value="EcfT"/>
    <property type="match status" value="1"/>
</dbReference>
<evidence type="ECO:0000256" key="4">
    <source>
        <dbReference type="ARBA" id="ARBA00022989"/>
    </source>
</evidence>
<keyword evidence="4 6" id="KW-1133">Transmembrane helix</keyword>
<dbReference type="Proteomes" id="UP000256388">
    <property type="component" value="Unassembled WGS sequence"/>
</dbReference>
<keyword evidence="8" id="KW-1185">Reference proteome</keyword>
<gene>
    <name evidence="7" type="ORF">DFR64_2935</name>
</gene>
<dbReference type="AlphaFoldDB" id="A0A347ZWV7"/>
<feature type="transmembrane region" description="Helical" evidence="6">
    <location>
        <begin position="38"/>
        <end position="61"/>
    </location>
</feature>
<accession>A0A347ZWV7</accession>
<dbReference type="PANTHER" id="PTHR34857:SF2">
    <property type="entry name" value="SLL0384 PROTEIN"/>
    <property type="match status" value="1"/>
</dbReference>
<reference evidence="7 8" key="1">
    <citation type="submission" date="2018-08" db="EMBL/GenBank/DDBJ databases">
        <title>Genomic Encyclopedia of Type Strains, Phase IV (KMG-IV): sequencing the most valuable type-strain genomes for metagenomic binning, comparative biology and taxonomic classification.</title>
        <authorList>
            <person name="Goeker M."/>
        </authorList>
    </citation>
    <scope>NUCLEOTIDE SEQUENCE [LARGE SCALE GENOMIC DNA]</scope>
    <source>
        <strain evidence="7 8">DSM 23923</strain>
    </source>
</reference>